<gene>
    <name evidence="2" type="ORF">ACFFJ8_32165</name>
</gene>
<evidence type="ECO:0000313" key="3">
    <source>
        <dbReference type="Proteomes" id="UP001589818"/>
    </source>
</evidence>
<protein>
    <submittedName>
        <fullName evidence="2">Uncharacterized protein</fullName>
    </submittedName>
</protein>
<evidence type="ECO:0000256" key="1">
    <source>
        <dbReference type="SAM" id="MobiDB-lite"/>
    </source>
</evidence>
<organism evidence="2 3">
    <name type="scientific">Paenibacillus mendelii</name>
    <dbReference type="NCBI Taxonomy" id="206163"/>
    <lineage>
        <taxon>Bacteria</taxon>
        <taxon>Bacillati</taxon>
        <taxon>Bacillota</taxon>
        <taxon>Bacilli</taxon>
        <taxon>Bacillales</taxon>
        <taxon>Paenibacillaceae</taxon>
        <taxon>Paenibacillus</taxon>
    </lineage>
</organism>
<evidence type="ECO:0000313" key="2">
    <source>
        <dbReference type="EMBL" id="MFC0396015.1"/>
    </source>
</evidence>
<reference evidence="2 3" key="1">
    <citation type="submission" date="2024-09" db="EMBL/GenBank/DDBJ databases">
        <authorList>
            <person name="Sun Q."/>
            <person name="Mori K."/>
        </authorList>
    </citation>
    <scope>NUCLEOTIDE SEQUENCE [LARGE SCALE GENOMIC DNA]</scope>
    <source>
        <strain evidence="2 3">CCM 4839</strain>
    </source>
</reference>
<proteinExistence type="predicted"/>
<dbReference type="Proteomes" id="UP001589818">
    <property type="component" value="Unassembled WGS sequence"/>
</dbReference>
<comment type="caution">
    <text evidence="2">The sequence shown here is derived from an EMBL/GenBank/DDBJ whole genome shotgun (WGS) entry which is preliminary data.</text>
</comment>
<dbReference type="EMBL" id="JBHLVF010000047">
    <property type="protein sequence ID" value="MFC0396015.1"/>
    <property type="molecule type" value="Genomic_DNA"/>
</dbReference>
<accession>A0ABV6JJC7</accession>
<keyword evidence="3" id="KW-1185">Reference proteome</keyword>
<dbReference type="RefSeq" id="WP_204817324.1">
    <property type="nucleotide sequence ID" value="NZ_JANHOF010000002.1"/>
</dbReference>
<name>A0ABV6JJC7_9BACL</name>
<sequence>MINAQQRPAREWNPAGLAVSDDRPLYSSTDNRELAGFRPGIRGQRIADQAWY</sequence>
<feature type="region of interest" description="Disordered" evidence="1">
    <location>
        <begin position="1"/>
        <end position="25"/>
    </location>
</feature>